<proteinExistence type="predicted"/>
<accession>K4F9J7</accession>
<reference evidence="1 2" key="1">
    <citation type="journal article" date="2014" name="Virology">
        <title>Supersize me: Cronobacter sakazakii phage GAP32.</title>
        <authorList>
            <person name="Abbasifar R."/>
            <person name="Griffiths M.W."/>
            <person name="Sabour P.M."/>
            <person name="Ackermann H.-W."/>
            <person name="Vandersteegen K."/>
            <person name="Lavigne R."/>
            <person name="Noben J.-P."/>
            <person name="Villa A.A."/>
            <person name="Abbasifar A."/>
            <person name="Nash J.H.E."/>
            <person name="Kropinski A.M."/>
        </authorList>
    </citation>
    <scope>NUCLEOTIDE SEQUENCE [LARGE SCALE GENOMIC DNA]</scope>
    <source>
        <strain evidence="1">GAP-32</strain>
    </source>
</reference>
<gene>
    <name evidence="1" type="ORF">GAP32_185</name>
</gene>
<evidence type="ECO:0000313" key="1">
    <source>
        <dbReference type="EMBL" id="AFC21635.1"/>
    </source>
</evidence>
<dbReference type="GeneID" id="13993925"/>
<keyword evidence="2" id="KW-1185">Reference proteome</keyword>
<evidence type="ECO:0000313" key="2">
    <source>
        <dbReference type="Proteomes" id="UP000000457"/>
    </source>
</evidence>
<dbReference type="KEGG" id="vg:13993925"/>
<dbReference type="EMBL" id="JN882285">
    <property type="protein sequence ID" value="AFC21635.1"/>
    <property type="molecule type" value="Genomic_DNA"/>
</dbReference>
<organism evidence="1 2">
    <name type="scientific">Cronobacter phage vB_CsaM_GAP32</name>
    <dbReference type="NCBI Taxonomy" id="1141136"/>
    <lineage>
        <taxon>Viruses</taxon>
        <taxon>Duplodnaviria</taxon>
        <taxon>Heunggongvirae</taxon>
        <taxon>Uroviricota</taxon>
        <taxon>Caudoviricetes</taxon>
        <taxon>Mimasvirus</taxon>
        <taxon>Mimasvirus GAP32</taxon>
    </lineage>
</organism>
<dbReference type="RefSeq" id="YP_006987290.1">
    <property type="nucleotide sequence ID" value="NC_019401.1"/>
</dbReference>
<protein>
    <submittedName>
        <fullName evidence="1">Uncharacterized protein</fullName>
    </submittedName>
</protein>
<sequence>MLTVDKMFEYDFGFDYSDGDSSAKQMEKRLSSIREELSREHHNKVLIEIHQKNQSFWYSLIKEDILTKV</sequence>
<dbReference type="Proteomes" id="UP000000457">
    <property type="component" value="Segment"/>
</dbReference>
<name>K4F9J7_9CAUD</name>